<organism evidence="1 2">
    <name type="scientific">Acanthamoeba castellanii (strain ATCC 30010 / Neff)</name>
    <dbReference type="NCBI Taxonomy" id="1257118"/>
    <lineage>
        <taxon>Eukaryota</taxon>
        <taxon>Amoebozoa</taxon>
        <taxon>Discosea</taxon>
        <taxon>Longamoebia</taxon>
        <taxon>Centramoebida</taxon>
        <taxon>Acanthamoebidae</taxon>
        <taxon>Acanthamoeba</taxon>
    </lineage>
</organism>
<sequence>MHLLALNHGALIKCKFNLGPLLALCSSHGAHRFSNLAKTSKTIRTKQFKLSTESNFSGLHELEHERIVLLALPTGCLWKPDVIDQILRRQRWSSNKLNANDKVINTTTTFKVSGRANQMVTSAVGRWPMRTNDYVDLWAEQQHMCSVKLWLIAIPITNNDIMGRTKRRFYPKAAMILPVVELGKVDAAASEVSQE</sequence>
<name>L8GL54_ACACF</name>
<evidence type="ECO:0000313" key="2">
    <source>
        <dbReference type="Proteomes" id="UP000011083"/>
    </source>
</evidence>
<dbReference type="KEGG" id="acan:ACA1_076530"/>
<gene>
    <name evidence="1" type="ORF">ACA1_076530</name>
</gene>
<dbReference type="AlphaFoldDB" id="L8GL54"/>
<dbReference type="EMBL" id="KB008074">
    <property type="protein sequence ID" value="ELR13800.1"/>
    <property type="molecule type" value="Genomic_DNA"/>
</dbReference>
<keyword evidence="2" id="KW-1185">Reference proteome</keyword>
<reference evidence="1 2" key="1">
    <citation type="journal article" date="2013" name="Genome Biol.">
        <title>Genome of Acanthamoeba castellanii highlights extensive lateral gene transfer and early evolution of tyrosine kinase signaling.</title>
        <authorList>
            <person name="Clarke M."/>
            <person name="Lohan A.J."/>
            <person name="Liu B."/>
            <person name="Lagkouvardos I."/>
            <person name="Roy S."/>
            <person name="Zafar N."/>
            <person name="Bertelli C."/>
            <person name="Schilde C."/>
            <person name="Kianianmomeni A."/>
            <person name="Burglin T.R."/>
            <person name="Frech C."/>
            <person name="Turcotte B."/>
            <person name="Kopec K.O."/>
            <person name="Synnott J.M."/>
            <person name="Choo C."/>
            <person name="Paponov I."/>
            <person name="Finkler A."/>
            <person name="Soon Heng Tan C."/>
            <person name="Hutchins A.P."/>
            <person name="Weinmeier T."/>
            <person name="Rattei T."/>
            <person name="Chu J.S."/>
            <person name="Gimenez G."/>
            <person name="Irimia M."/>
            <person name="Rigden D.J."/>
            <person name="Fitzpatrick D.A."/>
            <person name="Lorenzo-Morales J."/>
            <person name="Bateman A."/>
            <person name="Chiu C.H."/>
            <person name="Tang P."/>
            <person name="Hegemann P."/>
            <person name="Fromm H."/>
            <person name="Raoult D."/>
            <person name="Greub G."/>
            <person name="Miranda-Saavedra D."/>
            <person name="Chen N."/>
            <person name="Nash P."/>
            <person name="Ginger M.L."/>
            <person name="Horn M."/>
            <person name="Schaap P."/>
            <person name="Caler L."/>
            <person name="Loftus B."/>
        </authorList>
    </citation>
    <scope>NUCLEOTIDE SEQUENCE [LARGE SCALE GENOMIC DNA]</scope>
    <source>
        <strain evidence="1 2">Neff</strain>
    </source>
</reference>
<protein>
    <submittedName>
        <fullName evidence="1">Uncharacterized protein</fullName>
    </submittedName>
</protein>
<proteinExistence type="predicted"/>
<dbReference type="VEuPathDB" id="AmoebaDB:ACA1_076530"/>
<dbReference type="GeneID" id="14914437"/>
<dbReference type="RefSeq" id="XP_004335813.1">
    <property type="nucleotide sequence ID" value="XM_004335765.1"/>
</dbReference>
<dbReference type="Proteomes" id="UP000011083">
    <property type="component" value="Unassembled WGS sequence"/>
</dbReference>
<accession>L8GL54</accession>
<evidence type="ECO:0000313" key="1">
    <source>
        <dbReference type="EMBL" id="ELR13800.1"/>
    </source>
</evidence>